<dbReference type="InParanoid" id="A0A395JKT8"/>
<keyword evidence="1" id="KW-0472">Membrane</keyword>
<dbReference type="Proteomes" id="UP000253083">
    <property type="component" value="Unassembled WGS sequence"/>
</dbReference>
<sequence length="74" mass="8086">MKNIPTTKPTMRCVATRSRGATMVEYTVGLVALITVLLAPVPTKNKNVVQLLEEAIKKEHSAYIYASSLPSPEN</sequence>
<keyword evidence="1" id="KW-0812">Transmembrane</keyword>
<evidence type="ECO:0000256" key="1">
    <source>
        <dbReference type="SAM" id="Phobius"/>
    </source>
</evidence>
<feature type="transmembrane region" description="Helical" evidence="1">
    <location>
        <begin position="21"/>
        <end position="41"/>
    </location>
</feature>
<gene>
    <name evidence="2" type="ORF">DFR28_102802</name>
</gene>
<accession>A0A395JKT8</accession>
<proteinExistence type="predicted"/>
<reference evidence="2 3" key="1">
    <citation type="submission" date="2018-06" db="EMBL/GenBank/DDBJ databases">
        <title>Genomic Encyclopedia of Type Strains, Phase IV (KMG-IV): sequencing the most valuable type-strain genomes for metagenomic binning, comparative biology and taxonomic classification.</title>
        <authorList>
            <person name="Goeker M."/>
        </authorList>
    </citation>
    <scope>NUCLEOTIDE SEQUENCE [LARGE SCALE GENOMIC DNA]</scope>
    <source>
        <strain evidence="2 3">DSM 24032</strain>
    </source>
</reference>
<evidence type="ECO:0000313" key="2">
    <source>
        <dbReference type="EMBL" id="RBP51382.1"/>
    </source>
</evidence>
<comment type="caution">
    <text evidence="2">The sequence shown here is derived from an EMBL/GenBank/DDBJ whole genome shotgun (WGS) entry which is preliminary data.</text>
</comment>
<dbReference type="EMBL" id="QNRT01000002">
    <property type="protein sequence ID" value="RBP51382.1"/>
    <property type="molecule type" value="Genomic_DNA"/>
</dbReference>
<evidence type="ECO:0000313" key="3">
    <source>
        <dbReference type="Proteomes" id="UP000253083"/>
    </source>
</evidence>
<protein>
    <submittedName>
        <fullName evidence="2">Uncharacterized protein</fullName>
    </submittedName>
</protein>
<keyword evidence="3" id="KW-1185">Reference proteome</keyword>
<name>A0A395JKT8_9GAMM</name>
<keyword evidence="1" id="KW-1133">Transmembrane helix</keyword>
<dbReference type="AlphaFoldDB" id="A0A395JKT8"/>
<organism evidence="2 3">
    <name type="scientific">Arenicella xantha</name>
    <dbReference type="NCBI Taxonomy" id="644221"/>
    <lineage>
        <taxon>Bacteria</taxon>
        <taxon>Pseudomonadati</taxon>
        <taxon>Pseudomonadota</taxon>
        <taxon>Gammaproteobacteria</taxon>
        <taxon>Arenicellales</taxon>
        <taxon>Arenicellaceae</taxon>
        <taxon>Arenicella</taxon>
    </lineage>
</organism>